<evidence type="ECO:0000313" key="2">
    <source>
        <dbReference type="Proteomes" id="UP000008144"/>
    </source>
</evidence>
<reference evidence="1" key="4">
    <citation type="submission" date="2025-09" db="UniProtKB">
        <authorList>
            <consortium name="Ensembl"/>
        </authorList>
    </citation>
    <scope>IDENTIFICATION</scope>
</reference>
<reference evidence="1" key="2">
    <citation type="journal article" date="2008" name="Genome Biol.">
        <title>Improved genome assembly and evidence-based global gene model set for the chordate Ciona intestinalis: new insight into intron and operon populations.</title>
        <authorList>
            <person name="Satou Y."/>
            <person name="Mineta K."/>
            <person name="Ogasawara M."/>
            <person name="Sasakura Y."/>
            <person name="Shoguchi E."/>
            <person name="Ueno K."/>
            <person name="Yamada L."/>
            <person name="Matsumoto J."/>
            <person name="Wasserscheid J."/>
            <person name="Dewar K."/>
            <person name="Wiley G.B."/>
            <person name="Macmil S.L."/>
            <person name="Roe B.A."/>
            <person name="Zeller R.W."/>
            <person name="Hastings K.E."/>
            <person name="Lemaire P."/>
            <person name="Lindquist E."/>
            <person name="Endo T."/>
            <person name="Hotta K."/>
            <person name="Inaba K."/>
        </authorList>
    </citation>
    <scope>NUCLEOTIDE SEQUENCE [LARGE SCALE GENOMIC DNA]</scope>
    <source>
        <strain evidence="1">wild type</strain>
    </source>
</reference>
<dbReference type="Proteomes" id="UP000008144">
    <property type="component" value="Chromosome 13"/>
</dbReference>
<sequence>MTCSPQHWSSNINKLIYPPSASPQQLQFYRRGFNPDFKSSPAAVGQFRCFFSTLIYVFINLF</sequence>
<dbReference type="InParanoid" id="H2XR07"/>
<dbReference type="AlphaFoldDB" id="H2XR07"/>
<organism evidence="1 2">
    <name type="scientific">Ciona intestinalis</name>
    <name type="common">Transparent sea squirt</name>
    <name type="synonym">Ascidia intestinalis</name>
    <dbReference type="NCBI Taxonomy" id="7719"/>
    <lineage>
        <taxon>Eukaryota</taxon>
        <taxon>Metazoa</taxon>
        <taxon>Chordata</taxon>
        <taxon>Tunicata</taxon>
        <taxon>Ascidiacea</taxon>
        <taxon>Phlebobranchia</taxon>
        <taxon>Cionidae</taxon>
        <taxon>Ciona</taxon>
    </lineage>
</organism>
<keyword evidence="2" id="KW-1185">Reference proteome</keyword>
<accession>H2XR07</accession>
<proteinExistence type="predicted"/>
<protein>
    <submittedName>
        <fullName evidence="1">Uncharacterized protein</fullName>
    </submittedName>
</protein>
<reference evidence="2" key="1">
    <citation type="journal article" date="2002" name="Science">
        <title>The draft genome of Ciona intestinalis: insights into chordate and vertebrate origins.</title>
        <authorList>
            <person name="Dehal P."/>
            <person name="Satou Y."/>
            <person name="Campbell R.K."/>
            <person name="Chapman J."/>
            <person name="Degnan B."/>
            <person name="De Tomaso A."/>
            <person name="Davidson B."/>
            <person name="Di Gregorio A."/>
            <person name="Gelpke M."/>
            <person name="Goodstein D.M."/>
            <person name="Harafuji N."/>
            <person name="Hastings K.E."/>
            <person name="Ho I."/>
            <person name="Hotta K."/>
            <person name="Huang W."/>
            <person name="Kawashima T."/>
            <person name="Lemaire P."/>
            <person name="Martinez D."/>
            <person name="Meinertzhagen I.A."/>
            <person name="Necula S."/>
            <person name="Nonaka M."/>
            <person name="Putnam N."/>
            <person name="Rash S."/>
            <person name="Saiga H."/>
            <person name="Satake M."/>
            <person name="Terry A."/>
            <person name="Yamada L."/>
            <person name="Wang H.G."/>
            <person name="Awazu S."/>
            <person name="Azumi K."/>
            <person name="Boore J."/>
            <person name="Branno M."/>
            <person name="Chin-Bow S."/>
            <person name="DeSantis R."/>
            <person name="Doyle S."/>
            <person name="Francino P."/>
            <person name="Keys D.N."/>
            <person name="Haga S."/>
            <person name="Hayashi H."/>
            <person name="Hino K."/>
            <person name="Imai K.S."/>
            <person name="Inaba K."/>
            <person name="Kano S."/>
            <person name="Kobayashi K."/>
            <person name="Kobayashi M."/>
            <person name="Lee B.I."/>
            <person name="Makabe K.W."/>
            <person name="Manohar C."/>
            <person name="Matassi G."/>
            <person name="Medina M."/>
            <person name="Mochizuki Y."/>
            <person name="Mount S."/>
            <person name="Morishita T."/>
            <person name="Miura S."/>
            <person name="Nakayama A."/>
            <person name="Nishizaka S."/>
            <person name="Nomoto H."/>
            <person name="Ohta F."/>
            <person name="Oishi K."/>
            <person name="Rigoutsos I."/>
            <person name="Sano M."/>
            <person name="Sasaki A."/>
            <person name="Sasakura Y."/>
            <person name="Shoguchi E."/>
            <person name="Shin-i T."/>
            <person name="Spagnuolo A."/>
            <person name="Stainier D."/>
            <person name="Suzuki M.M."/>
            <person name="Tassy O."/>
            <person name="Takatori N."/>
            <person name="Tokuoka M."/>
            <person name="Yagi K."/>
            <person name="Yoshizaki F."/>
            <person name="Wada S."/>
            <person name="Zhang C."/>
            <person name="Hyatt P.D."/>
            <person name="Larimer F."/>
            <person name="Detter C."/>
            <person name="Doggett N."/>
            <person name="Glavina T."/>
            <person name="Hawkins T."/>
            <person name="Richardson P."/>
            <person name="Lucas S."/>
            <person name="Kohara Y."/>
            <person name="Levine M."/>
            <person name="Satoh N."/>
            <person name="Rokhsar D.S."/>
        </authorList>
    </citation>
    <scope>NUCLEOTIDE SEQUENCE [LARGE SCALE GENOMIC DNA]</scope>
</reference>
<reference evidence="1" key="3">
    <citation type="submission" date="2025-08" db="UniProtKB">
        <authorList>
            <consortium name="Ensembl"/>
        </authorList>
    </citation>
    <scope>IDENTIFICATION</scope>
</reference>
<name>H2XR07_CIOIN</name>
<dbReference type="HOGENOM" id="CLU_2903470_0_0_1"/>
<dbReference type="Ensembl" id="ENSCINT00000033151.1">
    <property type="protein sequence ID" value="ENSCINP00000032091.1"/>
    <property type="gene ID" value="ENSCING00000020498.1"/>
</dbReference>
<evidence type="ECO:0000313" key="1">
    <source>
        <dbReference type="Ensembl" id="ENSCINP00000032091.1"/>
    </source>
</evidence>
<dbReference type="EMBL" id="EAAA01001108">
    <property type="status" value="NOT_ANNOTATED_CDS"/>
    <property type="molecule type" value="Genomic_DNA"/>
</dbReference>